<evidence type="ECO:0000313" key="7">
    <source>
        <dbReference type="EMBL" id="KAK6921529.1"/>
    </source>
</evidence>
<sequence length="263" mass="28982">MLMVVLVRVKMTPVCPFIKGARPDDASSRKPGENQNKAQADHGGRMKSQSGDSAVVSPHCPFGYDSPQAEHKESVKSHSGDSAVISPKCPFGYDSQTFKLGPFSCMICRALLFQASQCVPCSHRFCKLCMSRFQDCPLCGADIEKIEPDSDLQKIVDRFIEGHARIKRSHATPDAEEVGEKGKVVYEDVSLERGAFLVQQAMRAFRANNVESAKSRLGLCADDIREQIKTLGRTRELCSQLGAVLGMLGDCWFVLSLPFALFF</sequence>
<dbReference type="EMBL" id="JBAMMX010000019">
    <property type="protein sequence ID" value="KAK6921529.1"/>
    <property type="molecule type" value="Genomic_DNA"/>
</dbReference>
<evidence type="ECO:0000256" key="2">
    <source>
        <dbReference type="ARBA" id="ARBA00022771"/>
    </source>
</evidence>
<dbReference type="Gene3D" id="3.30.40.10">
    <property type="entry name" value="Zinc/RING finger domain, C3HC4 (zinc finger)"/>
    <property type="match status" value="1"/>
</dbReference>
<keyword evidence="3" id="KW-0862">Zinc</keyword>
<feature type="compositionally biased region" description="Basic and acidic residues" evidence="5">
    <location>
        <begin position="21"/>
        <end position="32"/>
    </location>
</feature>
<feature type="domain" description="RING-type" evidence="6">
    <location>
        <begin position="105"/>
        <end position="139"/>
    </location>
</feature>
<accession>A0AAN8UYF1</accession>
<evidence type="ECO:0000256" key="5">
    <source>
        <dbReference type="SAM" id="MobiDB-lite"/>
    </source>
</evidence>
<dbReference type="InterPro" id="IPR017907">
    <property type="entry name" value="Znf_RING_CS"/>
</dbReference>
<dbReference type="PROSITE" id="PS00518">
    <property type="entry name" value="ZF_RING_1"/>
    <property type="match status" value="1"/>
</dbReference>
<dbReference type="InterPro" id="IPR001841">
    <property type="entry name" value="Znf_RING"/>
</dbReference>
<gene>
    <name evidence="7" type="ORF">RJ641_012036</name>
</gene>
<dbReference type="Proteomes" id="UP001370490">
    <property type="component" value="Unassembled WGS sequence"/>
</dbReference>
<evidence type="ECO:0000313" key="8">
    <source>
        <dbReference type="Proteomes" id="UP001370490"/>
    </source>
</evidence>
<dbReference type="GO" id="GO:0016567">
    <property type="term" value="P:protein ubiquitination"/>
    <property type="evidence" value="ECO:0007669"/>
    <property type="project" value="TreeGrafter"/>
</dbReference>
<keyword evidence="2 4" id="KW-0863">Zinc-finger</keyword>
<dbReference type="InterPro" id="IPR013083">
    <property type="entry name" value="Znf_RING/FYVE/PHD"/>
</dbReference>
<organism evidence="7 8">
    <name type="scientific">Dillenia turbinata</name>
    <dbReference type="NCBI Taxonomy" id="194707"/>
    <lineage>
        <taxon>Eukaryota</taxon>
        <taxon>Viridiplantae</taxon>
        <taxon>Streptophyta</taxon>
        <taxon>Embryophyta</taxon>
        <taxon>Tracheophyta</taxon>
        <taxon>Spermatophyta</taxon>
        <taxon>Magnoliopsida</taxon>
        <taxon>eudicotyledons</taxon>
        <taxon>Gunneridae</taxon>
        <taxon>Pentapetalae</taxon>
        <taxon>Dilleniales</taxon>
        <taxon>Dilleniaceae</taxon>
        <taxon>Dillenia</taxon>
    </lineage>
</organism>
<dbReference type="GO" id="GO:0008270">
    <property type="term" value="F:zinc ion binding"/>
    <property type="evidence" value="ECO:0007669"/>
    <property type="project" value="UniProtKB-KW"/>
</dbReference>
<evidence type="ECO:0000256" key="3">
    <source>
        <dbReference type="ARBA" id="ARBA00022833"/>
    </source>
</evidence>
<name>A0AAN8UYF1_9MAGN</name>
<dbReference type="SUPFAM" id="SSF57850">
    <property type="entry name" value="RING/U-box"/>
    <property type="match status" value="1"/>
</dbReference>
<dbReference type="PROSITE" id="PS50089">
    <property type="entry name" value="ZF_RING_2"/>
    <property type="match status" value="1"/>
</dbReference>
<dbReference type="AlphaFoldDB" id="A0AAN8UYF1"/>
<proteinExistence type="predicted"/>
<dbReference type="PANTHER" id="PTHR15315:SF89">
    <property type="entry name" value="OS01G0104100 PROTEIN"/>
    <property type="match status" value="1"/>
</dbReference>
<feature type="region of interest" description="Disordered" evidence="5">
    <location>
        <begin position="20"/>
        <end position="55"/>
    </location>
</feature>
<keyword evidence="1" id="KW-0479">Metal-binding</keyword>
<dbReference type="GO" id="GO:0061630">
    <property type="term" value="F:ubiquitin protein ligase activity"/>
    <property type="evidence" value="ECO:0007669"/>
    <property type="project" value="TreeGrafter"/>
</dbReference>
<evidence type="ECO:0000256" key="4">
    <source>
        <dbReference type="PROSITE-ProRule" id="PRU00175"/>
    </source>
</evidence>
<dbReference type="PANTHER" id="PTHR15315">
    <property type="entry name" value="RING FINGER PROTEIN 41, 151"/>
    <property type="match status" value="1"/>
</dbReference>
<evidence type="ECO:0000259" key="6">
    <source>
        <dbReference type="PROSITE" id="PS50089"/>
    </source>
</evidence>
<reference evidence="7 8" key="1">
    <citation type="submission" date="2023-12" db="EMBL/GenBank/DDBJ databases">
        <title>A high-quality genome assembly for Dillenia turbinata (Dilleniales).</title>
        <authorList>
            <person name="Chanderbali A."/>
        </authorList>
    </citation>
    <scope>NUCLEOTIDE SEQUENCE [LARGE SCALE GENOMIC DNA]</scope>
    <source>
        <strain evidence="7">LSX21</strain>
        <tissue evidence="7">Leaf</tissue>
    </source>
</reference>
<keyword evidence="8" id="KW-1185">Reference proteome</keyword>
<evidence type="ECO:0000256" key="1">
    <source>
        <dbReference type="ARBA" id="ARBA00022723"/>
    </source>
</evidence>
<comment type="caution">
    <text evidence="7">The sequence shown here is derived from an EMBL/GenBank/DDBJ whole genome shotgun (WGS) entry which is preliminary data.</text>
</comment>
<protein>
    <recommendedName>
        <fullName evidence="6">RING-type domain-containing protein</fullName>
    </recommendedName>
</protein>